<dbReference type="RefSeq" id="WP_060239172.1">
    <property type="nucleotide sequence ID" value="NZ_LPJR01000002.1"/>
</dbReference>
<dbReference type="SUPFAM" id="SSF47413">
    <property type="entry name" value="lambda repressor-like DNA-binding domains"/>
    <property type="match status" value="1"/>
</dbReference>
<evidence type="ECO:0000313" key="2">
    <source>
        <dbReference type="EMBL" id="KWF37406.1"/>
    </source>
</evidence>
<name>A0A132EM25_9BURK</name>
<proteinExistence type="predicted"/>
<accession>A0A132EM25</accession>
<dbReference type="OrthoDB" id="9135527at2"/>
<feature type="domain" description="HTH cro/C1-type" evidence="1">
    <location>
        <begin position="13"/>
        <end position="56"/>
    </location>
</feature>
<dbReference type="Pfam" id="PF01381">
    <property type="entry name" value="HTH_3"/>
    <property type="match status" value="1"/>
</dbReference>
<dbReference type="Proteomes" id="UP000062912">
    <property type="component" value="Unassembled WGS sequence"/>
</dbReference>
<comment type="caution">
    <text evidence="2">The sequence shown here is derived from an EMBL/GenBank/DDBJ whole genome shotgun (WGS) entry which is preliminary data.</text>
</comment>
<dbReference type="CDD" id="cd00093">
    <property type="entry name" value="HTH_XRE"/>
    <property type="match status" value="1"/>
</dbReference>
<dbReference type="AlphaFoldDB" id="A0A132EM25"/>
<sequence>MNWQTIVVKLTNRAAGGWTQVELAKLCDCGQSTISDLARGATEQPGADLALRLLELHGELMGRQGGAEDTCK</sequence>
<evidence type="ECO:0000259" key="1">
    <source>
        <dbReference type="Pfam" id="PF01381"/>
    </source>
</evidence>
<gene>
    <name evidence="2" type="ORF">WT56_34265</name>
</gene>
<dbReference type="Gene3D" id="1.10.260.40">
    <property type="entry name" value="lambda repressor-like DNA-binding domains"/>
    <property type="match status" value="1"/>
</dbReference>
<dbReference type="EMBL" id="LPJR01000002">
    <property type="protein sequence ID" value="KWF37406.1"/>
    <property type="molecule type" value="Genomic_DNA"/>
</dbReference>
<reference evidence="2 3" key="1">
    <citation type="submission" date="2015-11" db="EMBL/GenBank/DDBJ databases">
        <title>Expanding the genomic diversity of Burkholderia species for the development of highly accurate diagnostics.</title>
        <authorList>
            <person name="Sahl J."/>
            <person name="Keim P."/>
            <person name="Wagner D."/>
        </authorList>
    </citation>
    <scope>NUCLEOTIDE SEQUENCE [LARGE SCALE GENOMIC DNA]</scope>
    <source>
        <strain evidence="2 3">MSMB368WGS</strain>
    </source>
</reference>
<organism evidence="2 3">
    <name type="scientific">Burkholderia pseudomultivorans</name>
    <dbReference type="NCBI Taxonomy" id="1207504"/>
    <lineage>
        <taxon>Bacteria</taxon>
        <taxon>Pseudomonadati</taxon>
        <taxon>Pseudomonadota</taxon>
        <taxon>Betaproteobacteria</taxon>
        <taxon>Burkholderiales</taxon>
        <taxon>Burkholderiaceae</taxon>
        <taxon>Burkholderia</taxon>
        <taxon>Burkholderia cepacia complex</taxon>
    </lineage>
</organism>
<dbReference type="GO" id="GO:0003677">
    <property type="term" value="F:DNA binding"/>
    <property type="evidence" value="ECO:0007669"/>
    <property type="project" value="InterPro"/>
</dbReference>
<protein>
    <recommendedName>
        <fullName evidence="1">HTH cro/C1-type domain-containing protein</fullName>
    </recommendedName>
</protein>
<dbReference type="InterPro" id="IPR001387">
    <property type="entry name" value="Cro/C1-type_HTH"/>
</dbReference>
<dbReference type="InterPro" id="IPR010982">
    <property type="entry name" value="Lambda_DNA-bd_dom_sf"/>
</dbReference>
<evidence type="ECO:0000313" key="3">
    <source>
        <dbReference type="Proteomes" id="UP000062912"/>
    </source>
</evidence>